<dbReference type="SUPFAM" id="SSF53067">
    <property type="entry name" value="Actin-like ATPase domain"/>
    <property type="match status" value="1"/>
</dbReference>
<reference evidence="2" key="1">
    <citation type="journal article" date="2023" name="Int. J. Syst. Evol. Microbiol.">
        <title>Collibacillus ludicampi gen. nov., sp. nov., a new soil bacterium of the family Alicyclobacillaceae.</title>
        <authorList>
            <person name="Jojima T."/>
            <person name="Ioku Y."/>
            <person name="Fukuta Y."/>
            <person name="Shirasaka N."/>
            <person name="Matsumura Y."/>
            <person name="Mori M."/>
        </authorList>
    </citation>
    <scope>NUCLEOTIDE SEQUENCE</scope>
    <source>
        <strain evidence="2">TP075</strain>
    </source>
</reference>
<dbReference type="InterPro" id="IPR049874">
    <property type="entry name" value="ROK_cs"/>
</dbReference>
<accession>A0AAV4LJH4</accession>
<dbReference type="InterPro" id="IPR043129">
    <property type="entry name" value="ATPase_NBD"/>
</dbReference>
<comment type="similarity">
    <text evidence="1">Belongs to the ROK (NagC/XylR) family.</text>
</comment>
<dbReference type="Pfam" id="PF00480">
    <property type="entry name" value="ROK"/>
    <property type="match status" value="1"/>
</dbReference>
<dbReference type="EMBL" id="BOQE01000001">
    <property type="protein sequence ID" value="GIM47943.1"/>
    <property type="molecule type" value="Genomic_DNA"/>
</dbReference>
<evidence type="ECO:0000313" key="2">
    <source>
        <dbReference type="EMBL" id="GIM47943.1"/>
    </source>
</evidence>
<evidence type="ECO:0000313" key="3">
    <source>
        <dbReference type="Proteomes" id="UP001057291"/>
    </source>
</evidence>
<dbReference type="RefSeq" id="WP_282200874.1">
    <property type="nucleotide sequence ID" value="NZ_BOQE01000001.1"/>
</dbReference>
<dbReference type="AlphaFoldDB" id="A0AAV4LJH4"/>
<dbReference type="Proteomes" id="UP001057291">
    <property type="component" value="Unassembled WGS sequence"/>
</dbReference>
<protein>
    <submittedName>
        <fullName evidence="2">Glucokinase</fullName>
    </submittedName>
</protein>
<proteinExistence type="inferred from homology"/>
<dbReference type="Gene3D" id="3.30.420.40">
    <property type="match status" value="2"/>
</dbReference>
<evidence type="ECO:0000256" key="1">
    <source>
        <dbReference type="ARBA" id="ARBA00006479"/>
    </source>
</evidence>
<comment type="caution">
    <text evidence="2">The sequence shown here is derived from an EMBL/GenBank/DDBJ whole genome shotgun (WGS) entry which is preliminary data.</text>
</comment>
<sequence length="306" mass="32698">MYAIGIDIGGTKVAVGIVDAAGQLHSQTIIPTDLERSPREVIEEIIETVEQLIQQSHIPLEQLAGIGIGAPGPLDAKKGCITCPPNLPRWIHVPIVEWFKERFSFPVFLENDANAAALAEKWVGSAKESEHFIYLTISTGIGAGLYLDGKLFTGARGNAGDIGHMVIDPSYGKCTCGQKGCLEWIASGTAIARRGSEIMGTPLSTKEVFQLYQQGEPKIVPFIQEVFNAIGVGCVTLINLFDPEKIVIGGGVSEVGAPLFEAVQSYIHSYALNPDGCKTQVVPASLRQHAGVIGAAAVFFKKKGEK</sequence>
<dbReference type="CDD" id="cd24068">
    <property type="entry name" value="ASKHA_NBD_ROK_FnNanK-like"/>
    <property type="match status" value="1"/>
</dbReference>
<keyword evidence="3" id="KW-1185">Reference proteome</keyword>
<dbReference type="InterPro" id="IPR000600">
    <property type="entry name" value="ROK"/>
</dbReference>
<gene>
    <name evidence="2" type="ORF">DNHGIG_34920</name>
</gene>
<dbReference type="PANTHER" id="PTHR18964:SF149">
    <property type="entry name" value="BIFUNCTIONAL UDP-N-ACETYLGLUCOSAMINE 2-EPIMERASE_N-ACETYLMANNOSAMINE KINASE"/>
    <property type="match status" value="1"/>
</dbReference>
<dbReference type="PANTHER" id="PTHR18964">
    <property type="entry name" value="ROK (REPRESSOR, ORF, KINASE) FAMILY"/>
    <property type="match status" value="1"/>
</dbReference>
<organism evidence="2 3">
    <name type="scientific">Collibacillus ludicampi</name>
    <dbReference type="NCBI Taxonomy" id="2771369"/>
    <lineage>
        <taxon>Bacteria</taxon>
        <taxon>Bacillati</taxon>
        <taxon>Bacillota</taxon>
        <taxon>Bacilli</taxon>
        <taxon>Bacillales</taxon>
        <taxon>Alicyclobacillaceae</taxon>
        <taxon>Collibacillus</taxon>
    </lineage>
</organism>
<name>A0AAV4LJH4_9BACL</name>
<dbReference type="PROSITE" id="PS01125">
    <property type="entry name" value="ROK"/>
    <property type="match status" value="1"/>
</dbReference>